<feature type="domain" description="O-acyltransferase WSD1 C-terminal" evidence="2">
    <location>
        <begin position="354"/>
        <end position="496"/>
    </location>
</feature>
<protein>
    <recommendedName>
        <fullName evidence="2">O-acyltransferase WSD1 C-terminal domain-containing protein</fullName>
    </recommendedName>
</protein>
<accession>A0A8J2PRY8</accession>
<gene>
    <name evidence="3" type="ORF">AFUS01_LOCUS35414</name>
</gene>
<dbReference type="Proteomes" id="UP000708208">
    <property type="component" value="Unassembled WGS sequence"/>
</dbReference>
<keyword evidence="1" id="KW-1133">Transmembrane helix</keyword>
<dbReference type="InterPro" id="IPR045034">
    <property type="entry name" value="O-acyltransferase_WSD1-like"/>
</dbReference>
<dbReference type="GO" id="GO:0005886">
    <property type="term" value="C:plasma membrane"/>
    <property type="evidence" value="ECO:0007669"/>
    <property type="project" value="TreeGrafter"/>
</dbReference>
<proteinExistence type="predicted"/>
<keyword evidence="1" id="KW-0472">Membrane</keyword>
<dbReference type="Pfam" id="PF06974">
    <property type="entry name" value="WS_DGAT_C"/>
    <property type="match status" value="1"/>
</dbReference>
<feature type="transmembrane region" description="Helical" evidence="1">
    <location>
        <begin position="12"/>
        <end position="40"/>
    </location>
</feature>
<organism evidence="3 4">
    <name type="scientific">Allacma fusca</name>
    <dbReference type="NCBI Taxonomy" id="39272"/>
    <lineage>
        <taxon>Eukaryota</taxon>
        <taxon>Metazoa</taxon>
        <taxon>Ecdysozoa</taxon>
        <taxon>Arthropoda</taxon>
        <taxon>Hexapoda</taxon>
        <taxon>Collembola</taxon>
        <taxon>Symphypleona</taxon>
        <taxon>Sminthuridae</taxon>
        <taxon>Allacma</taxon>
    </lineage>
</organism>
<comment type="caution">
    <text evidence="3">The sequence shown here is derived from an EMBL/GenBank/DDBJ whole genome shotgun (WGS) entry which is preliminary data.</text>
</comment>
<dbReference type="PANTHER" id="PTHR31650:SF1">
    <property type="entry name" value="WAX ESTER SYNTHASE_DIACYLGLYCEROL ACYLTRANSFERASE 4-RELATED"/>
    <property type="match status" value="1"/>
</dbReference>
<keyword evidence="4" id="KW-1185">Reference proteome</keyword>
<dbReference type="InterPro" id="IPR009721">
    <property type="entry name" value="O-acyltransferase_WSD1_C"/>
</dbReference>
<sequence length="501" mass="56243">MARRNCCRSIIKFICSAILGCIMFVLVPLFLLLLTPLYLIRWIISKLGPCIDPKLSKILHTRGATLSVDSIYEGIPLNNIFVAGIVDGIVSLDVFRENAARVMLSKNPDGSLCNQEGQQYIVSWMGYHFWKWDEDFKIENHVRYYDGIYADRIAKEGVTEELQPLLGAEFIRTPFTPKRSPWEAYLAHNVIVKDGDPVNKPKSLLVLRIHHSLADGFAVLKVITVDLMVAQYERAQAAYFQKTLWEKMYGLVFYLFKAPFEGAFQFIESVDFNEWHIAENRLARDHHVALTPRIPLDIIKDLKNQHNTSFTCILLAAFAGGIRKFMIEHQYKVPRSIHCLTPLPMPGHPSKLRNHLTLCIITLPLDVDNPLERIEEVAAELERQRTSSVPLSMFISGPIFGALPASVIKATYKNYATTAVLTSMPGPDRVIDFLGCPLDDVVFGGGLLRGNCGVGLSSLSYNGAIRIGTGVDTNILSNRSDVEEIVQNIQDELTVLKNLDV</sequence>
<keyword evidence="1" id="KW-0812">Transmembrane</keyword>
<evidence type="ECO:0000259" key="2">
    <source>
        <dbReference type="Pfam" id="PF06974"/>
    </source>
</evidence>
<evidence type="ECO:0000313" key="3">
    <source>
        <dbReference type="EMBL" id="CAG7825296.1"/>
    </source>
</evidence>
<evidence type="ECO:0000313" key="4">
    <source>
        <dbReference type="Proteomes" id="UP000708208"/>
    </source>
</evidence>
<evidence type="ECO:0000256" key="1">
    <source>
        <dbReference type="SAM" id="Phobius"/>
    </source>
</evidence>
<reference evidence="3" key="1">
    <citation type="submission" date="2021-06" db="EMBL/GenBank/DDBJ databases">
        <authorList>
            <person name="Hodson N. C."/>
            <person name="Mongue J. A."/>
            <person name="Jaron S. K."/>
        </authorList>
    </citation>
    <scope>NUCLEOTIDE SEQUENCE</scope>
</reference>
<dbReference type="GO" id="GO:0019432">
    <property type="term" value="P:triglyceride biosynthetic process"/>
    <property type="evidence" value="ECO:0007669"/>
    <property type="project" value="TreeGrafter"/>
</dbReference>
<dbReference type="EMBL" id="CAJVCH010535691">
    <property type="protein sequence ID" value="CAG7825296.1"/>
    <property type="molecule type" value="Genomic_DNA"/>
</dbReference>
<name>A0A8J2PRY8_9HEXA</name>
<dbReference type="GO" id="GO:0008374">
    <property type="term" value="F:O-acyltransferase activity"/>
    <property type="evidence" value="ECO:0007669"/>
    <property type="project" value="InterPro"/>
</dbReference>
<dbReference type="OrthoDB" id="619536at2759"/>
<dbReference type="PANTHER" id="PTHR31650">
    <property type="entry name" value="O-ACYLTRANSFERASE (WSD1-LIKE) FAMILY PROTEIN"/>
    <property type="match status" value="1"/>
</dbReference>
<dbReference type="AlphaFoldDB" id="A0A8J2PRY8"/>